<accession>A0A8E1R0T3</accession>
<dbReference type="Proteomes" id="UP000036951">
    <property type="component" value="Unassembled WGS sequence"/>
</dbReference>
<keyword evidence="3" id="KW-1185">Reference proteome</keyword>
<sequence length="472" mass="51458">MNKIKQHIYKAMLWLLPWLCAVPLASCSFDDDIDTGDDNAPAMLQLSITAREEGDLNTREGTEVGQNSEYMHNLLVLFIQGDKVVKKFLPDLSNDGAAKVGNLKTWTSESFTLTPGTYTVYAFANIDSYFSTAWSSLTGLGDGESLTEKGIDIDNIVLEDNPASKLDLLTYFIPMSAKEEVTVTRSTRNISIGLDRLVTKIRMSITGKPNTKVTALSFGGYADKIGLFSDKILDGEAYTTTKTINIPGDGTLKADGTGTTGTLVIPDFYVNSSPVGHPFTVKIKTVEATGIIHDATAVTQRNELPRNSIFPLTLQLNDYGLDLEAQCWVSPIGSLPVEVTVGFTQDTYEITVPEGCQFAFTVKGININGGNTSNITNLTGTWNMPDGVSGIAFDGETTGVTTVKGHVTASAGKTFDLSLLVTWQDNGATYNRTYTVKVLTDDITNFPFKSKTRTPEFGLDYLRHEMLNMFIK</sequence>
<dbReference type="EMBL" id="LFQU01000002">
    <property type="protein sequence ID" value="KOO69429.1"/>
    <property type="molecule type" value="Genomic_DNA"/>
</dbReference>
<protein>
    <recommendedName>
        <fullName evidence="4">Major fimbrial subunit protein N-terminal domain-containing protein</fullName>
    </recommendedName>
</protein>
<feature type="signal peptide" evidence="1">
    <location>
        <begin position="1"/>
        <end position="25"/>
    </location>
</feature>
<proteinExistence type="predicted"/>
<evidence type="ECO:0000256" key="1">
    <source>
        <dbReference type="SAM" id="SignalP"/>
    </source>
</evidence>
<comment type="caution">
    <text evidence="2">The sequence shown here is derived from an EMBL/GenBank/DDBJ whole genome shotgun (WGS) entry which is preliminary data.</text>
</comment>
<dbReference type="RefSeq" id="WP_053397532.1">
    <property type="nucleotide sequence ID" value="NZ_LFQU01000002.1"/>
</dbReference>
<dbReference type="OrthoDB" id="1095339at2"/>
<reference evidence="2 3" key="1">
    <citation type="submission" date="2015-06" db="EMBL/GenBank/DDBJ databases">
        <title>Prevotella sp. 109, sp. nov., a novel member of the family Prevotellaceae isolated from human faeces.</title>
        <authorList>
            <person name="Shkoporov A.N."/>
            <person name="Chaplin A.V."/>
            <person name="Kafarskaia L.I."/>
            <person name="Efimov B.A."/>
        </authorList>
    </citation>
    <scope>NUCLEOTIDE SEQUENCE [LARGE SCALE GENOMIC DNA]</scope>
    <source>
        <strain evidence="2 3">109</strain>
    </source>
</reference>
<organism evidence="2 3">
    <name type="scientific">Xylanibacter rarus</name>
    <dbReference type="NCBI Taxonomy" id="1676614"/>
    <lineage>
        <taxon>Bacteria</taxon>
        <taxon>Pseudomonadati</taxon>
        <taxon>Bacteroidota</taxon>
        <taxon>Bacteroidia</taxon>
        <taxon>Bacteroidales</taxon>
        <taxon>Prevotellaceae</taxon>
        <taxon>Xylanibacter</taxon>
    </lineage>
</organism>
<feature type="chain" id="PRO_5034895410" description="Major fimbrial subunit protein N-terminal domain-containing protein" evidence="1">
    <location>
        <begin position="26"/>
        <end position="472"/>
    </location>
</feature>
<dbReference type="AlphaFoldDB" id="A0A8E1R0T3"/>
<name>A0A8E1R0T3_9BACT</name>
<evidence type="ECO:0008006" key="4">
    <source>
        <dbReference type="Google" id="ProtNLM"/>
    </source>
</evidence>
<gene>
    <name evidence="2" type="ORF">ACU52_01825</name>
</gene>
<evidence type="ECO:0000313" key="2">
    <source>
        <dbReference type="EMBL" id="KOO69429.1"/>
    </source>
</evidence>
<evidence type="ECO:0000313" key="3">
    <source>
        <dbReference type="Proteomes" id="UP000036951"/>
    </source>
</evidence>
<keyword evidence="1" id="KW-0732">Signal</keyword>